<dbReference type="PIRSF" id="PIRSF020623">
    <property type="entry name" value="PaaX"/>
    <property type="match status" value="1"/>
</dbReference>
<dbReference type="RefSeq" id="WP_209634407.1">
    <property type="nucleotide sequence ID" value="NZ_JAGINW010000001.1"/>
</dbReference>
<dbReference type="EMBL" id="JAGINW010000001">
    <property type="protein sequence ID" value="MBP2320371.1"/>
    <property type="molecule type" value="Genomic_DNA"/>
</dbReference>
<dbReference type="Pfam" id="PF07848">
    <property type="entry name" value="PaaX"/>
    <property type="match status" value="1"/>
</dbReference>
<dbReference type="InterPro" id="IPR013225">
    <property type="entry name" value="PaaX_C"/>
</dbReference>
<evidence type="ECO:0000259" key="2">
    <source>
        <dbReference type="Pfam" id="PF08223"/>
    </source>
</evidence>
<feature type="domain" description="Transcriptional repressor PaaX-like N-terminal" evidence="1">
    <location>
        <begin position="2"/>
        <end position="70"/>
    </location>
</feature>
<dbReference type="InterPro" id="IPR036390">
    <property type="entry name" value="WH_DNA-bd_sf"/>
</dbReference>
<dbReference type="PANTHER" id="PTHR30319:SF1">
    <property type="entry name" value="TRANSCRIPTIONAL REPRESSOR PAAX"/>
    <property type="match status" value="1"/>
</dbReference>
<dbReference type="Gene3D" id="3.30.70.2650">
    <property type="match status" value="1"/>
</dbReference>
<comment type="caution">
    <text evidence="4">The sequence shown here is derived from an EMBL/GenBank/DDBJ whole genome shotgun (WGS) entry which is preliminary data.</text>
</comment>
<dbReference type="InterPro" id="IPR036388">
    <property type="entry name" value="WH-like_DNA-bd_sf"/>
</dbReference>
<evidence type="ECO:0000259" key="3">
    <source>
        <dbReference type="Pfam" id="PF20803"/>
    </source>
</evidence>
<evidence type="ECO:0000259" key="1">
    <source>
        <dbReference type="Pfam" id="PF07848"/>
    </source>
</evidence>
<dbReference type="Pfam" id="PF08223">
    <property type="entry name" value="PaaX_C"/>
    <property type="match status" value="1"/>
</dbReference>
<name>A0ABS4T7H2_9PSEU</name>
<evidence type="ECO:0000313" key="5">
    <source>
        <dbReference type="Proteomes" id="UP001519332"/>
    </source>
</evidence>
<feature type="domain" description="Transcriptional repressor PaaX-like C-terminal" evidence="2">
    <location>
        <begin position="172"/>
        <end position="260"/>
    </location>
</feature>
<dbReference type="Pfam" id="PF20803">
    <property type="entry name" value="PaaX_M"/>
    <property type="match status" value="1"/>
</dbReference>
<keyword evidence="5" id="KW-1185">Reference proteome</keyword>
<dbReference type="InterPro" id="IPR011965">
    <property type="entry name" value="PaaX_trns_reg"/>
</dbReference>
<dbReference type="SUPFAM" id="SSF46785">
    <property type="entry name" value="Winged helix' DNA-binding domain"/>
    <property type="match status" value="1"/>
</dbReference>
<organism evidence="4 5">
    <name type="scientific">Kibdelosporangium banguiense</name>
    <dbReference type="NCBI Taxonomy" id="1365924"/>
    <lineage>
        <taxon>Bacteria</taxon>
        <taxon>Bacillati</taxon>
        <taxon>Actinomycetota</taxon>
        <taxon>Actinomycetes</taxon>
        <taxon>Pseudonocardiales</taxon>
        <taxon>Pseudonocardiaceae</taxon>
        <taxon>Kibdelosporangium</taxon>
    </lineage>
</organism>
<evidence type="ECO:0000313" key="4">
    <source>
        <dbReference type="EMBL" id="MBP2320371.1"/>
    </source>
</evidence>
<dbReference type="InterPro" id="IPR048846">
    <property type="entry name" value="PaaX-like_central"/>
</dbReference>
<dbReference type="Gene3D" id="1.10.10.10">
    <property type="entry name" value="Winged helix-like DNA-binding domain superfamily/Winged helix DNA-binding domain"/>
    <property type="match status" value="1"/>
</dbReference>
<proteinExistence type="predicted"/>
<dbReference type="PANTHER" id="PTHR30319">
    <property type="entry name" value="PHENYLACETIC ACID REGULATOR-RELATED TRANSCRIPTIONAL REPRESSOR"/>
    <property type="match status" value="1"/>
</dbReference>
<reference evidence="4 5" key="1">
    <citation type="submission" date="2021-03" db="EMBL/GenBank/DDBJ databases">
        <title>Sequencing the genomes of 1000 actinobacteria strains.</title>
        <authorList>
            <person name="Klenk H.-P."/>
        </authorList>
    </citation>
    <scope>NUCLEOTIDE SEQUENCE [LARGE SCALE GENOMIC DNA]</scope>
    <source>
        <strain evidence="4 5">DSM 46670</strain>
    </source>
</reference>
<sequence length="274" mass="31146">MRARSLVFDLFGDYLRYRGGAARLRALVTLLECFDIPEATTRVSMTRLRKEGWLEAERQGRETLYSLTETAWQMLDEGRTRIFGRATGPWDGRWHMVIYQVPETNRAIREQLRKKLAWLGFGPLSPAVWLSPHDRAGQVLAAFADDPTVKLDVFHSSSAGMEADRDIAGRAWDLIELNHGYTQWLGIYQPRLDAYRAGELQGERALVERATLVHDYRKFPFRDPDLPHELLPAGWQGRVAHEVFLEAHSLLRSPAEAYVDSVIEAAAVQASEAS</sequence>
<gene>
    <name evidence="4" type="ORF">JOF56_000756</name>
</gene>
<accession>A0ABS4T7H2</accession>
<protein>
    <submittedName>
        <fullName evidence="4">Phenylacetic acid degradation operon negative regulatory protein</fullName>
    </submittedName>
</protein>
<dbReference type="Proteomes" id="UP001519332">
    <property type="component" value="Unassembled WGS sequence"/>
</dbReference>
<feature type="domain" description="Transcriptional repressor PaaX-like central Cas2-like" evidence="3">
    <location>
        <begin position="89"/>
        <end position="167"/>
    </location>
</feature>
<dbReference type="Gene3D" id="1.20.58.1460">
    <property type="match status" value="1"/>
</dbReference>
<dbReference type="InterPro" id="IPR012906">
    <property type="entry name" value="PaaX-like_N"/>
</dbReference>